<dbReference type="Pfam" id="PF12686">
    <property type="entry name" value="DUF3800"/>
    <property type="match status" value="1"/>
</dbReference>
<dbReference type="RefSeq" id="WP_181888859.1">
    <property type="nucleotide sequence ID" value="NZ_CP170998.1"/>
</dbReference>
<dbReference type="AlphaFoldDB" id="A0A7W2I3M2"/>
<sequence>MRLFYFDDSGSRVPGKGKPFFVLAGFGIDSDDLPLLKKAVTQQARFYGMELGYPTELKFHHVATLRDNKPTKPQWMLRSGLTEMNQRRALVYSCLRAALSIPSAEALCVGVNKERLSGDQSAISEALTLLLERVQLNCQKHGTSGLVLMDEERKEDKALRESLRQGSPFFQYDRIADTIAFMPSEESIGIQIADLVAGGFSRHINHGDPGYLRTFARSAVGYPHSVIGRGLKVLSNLDTVQMPAARTAPWTTQDREVHGWEMQFTQKQKLEWKSDGTPNLIFPFDTDSR</sequence>
<evidence type="ECO:0000313" key="1">
    <source>
        <dbReference type="EMBL" id="MBA5244206.1"/>
    </source>
</evidence>
<comment type="caution">
    <text evidence="1">The sequence shown here is derived from an EMBL/GenBank/DDBJ whole genome shotgun (WGS) entry which is preliminary data.</text>
</comment>
<proteinExistence type="predicted"/>
<dbReference type="InterPro" id="IPR024524">
    <property type="entry name" value="DUF3800"/>
</dbReference>
<dbReference type="Proteomes" id="UP000523682">
    <property type="component" value="Unassembled WGS sequence"/>
</dbReference>
<keyword evidence="2" id="KW-1185">Reference proteome</keyword>
<dbReference type="EMBL" id="JACDTZ010000001">
    <property type="protein sequence ID" value="MBA5244206.1"/>
    <property type="molecule type" value="Genomic_DNA"/>
</dbReference>
<gene>
    <name evidence="1" type="ORF">H0193_05145</name>
</gene>
<protein>
    <submittedName>
        <fullName evidence="1">DUF3800 domain-containing protein</fullName>
    </submittedName>
</protein>
<organism evidence="1 2">
    <name type="scientific">Corynebacterium haemomassiliense</name>
    <dbReference type="NCBI Taxonomy" id="2754726"/>
    <lineage>
        <taxon>Bacteria</taxon>
        <taxon>Bacillati</taxon>
        <taxon>Actinomycetota</taxon>
        <taxon>Actinomycetes</taxon>
        <taxon>Mycobacteriales</taxon>
        <taxon>Corynebacteriaceae</taxon>
        <taxon>Corynebacterium</taxon>
    </lineage>
</organism>
<accession>A0A7W2I3M2</accession>
<name>A0A7W2I3M2_9CORY</name>
<evidence type="ECO:0000313" key="2">
    <source>
        <dbReference type="Proteomes" id="UP000523682"/>
    </source>
</evidence>
<reference evidence="1 2" key="1">
    <citation type="submission" date="2020-07" db="EMBL/GenBank/DDBJ databases">
        <title>Draft genome and description of Corynebacterium haemomassiliense strain Marseile-Q3615 sp. nov.</title>
        <authorList>
            <person name="Boxberger M."/>
            <person name="La Scola B."/>
        </authorList>
    </citation>
    <scope>NUCLEOTIDE SEQUENCE [LARGE SCALE GENOMIC DNA]</scope>
    <source>
        <strain evidence="1 2">Marseille-Q3615</strain>
    </source>
</reference>